<dbReference type="InterPro" id="IPR036638">
    <property type="entry name" value="HLH_DNA-bd_sf"/>
</dbReference>
<sequence length="694" mass="75992">MASAPPVQEEALQPGTNHFRSRLAAAVKTRKISNLEDLTADQLVLRRSEQLSELYYSLLSGECDHRARKPVAALSPEDIADTEWYYVVCMTYAFRPGQGLPGRSYASNRSVWLCNAQSADSKTFLRALLAKTIVCIPFMSGVLELGTTDPVSEDPNLVNRIVAYLKELQFPICLEVPSSTPSPDETEDADTVFDGLIEEDQMVILQGEDELGDVVVAECETNGANPETITMETDEFYSLCEELDLDLGSYQLVPTSARETMAAAAAAANDVDGVAYSHASCFVSWKRANPAEKVVAVPMTAGIESQKLLKKAVGGGTAWMSNIDGRGSVAITTTPGSSIKSHVMSERRRREKLNEMFLILKSLLPSVRKVDKASILAETITYLKVLEKRVKELESSSREPSRWRPTEIGQGKASSPGRRSLRWMSYGVDEVSEDPNLVNRIVAYLKELQFPICLEVPSSTPSPDETEDADTVFDGLIEEDQMVILQGEDELGDVVVAECETNGANPETITMETDEFYSLCEELDLDLGSYQLVPTSARETMAAAAAAANDVDGVAYSHASCFVSWKRANPAEKVVAVPMTAGIESQKLLKKAVGGGTAWMSNIDGRGSVAITTTPGSSIKSHVMSERRRREKLNEMFLILKSLLPSVRKVDKASILAETITYLKVLEKRVKELESSSREPSRWRPTEIGQGKAS</sequence>
<evidence type="ECO:0000256" key="5">
    <source>
        <dbReference type="SAM" id="MobiDB-lite"/>
    </source>
</evidence>
<dbReference type="HOGENOM" id="CLU_397097_0_0_1"/>
<dbReference type="STRING" id="65489.A0A0D3FYT8"/>
<name>A0A0D3FYT8_9ORYZ</name>
<feature type="region of interest" description="Disordered" evidence="5">
    <location>
        <begin position="394"/>
        <end position="417"/>
    </location>
</feature>
<keyword evidence="4" id="KW-0804">Transcription</keyword>
<accession>A0A0D3FYT8</accession>
<dbReference type="GO" id="GO:0046983">
    <property type="term" value="F:protein dimerization activity"/>
    <property type="evidence" value="ECO:0007669"/>
    <property type="project" value="InterPro"/>
</dbReference>
<evidence type="ECO:0000256" key="3">
    <source>
        <dbReference type="ARBA" id="ARBA00023159"/>
    </source>
</evidence>
<evidence type="ECO:0000256" key="4">
    <source>
        <dbReference type="ARBA" id="ARBA00023163"/>
    </source>
</evidence>
<feature type="region of interest" description="Disordered" evidence="5">
    <location>
        <begin position="673"/>
        <end position="694"/>
    </location>
</feature>
<keyword evidence="3" id="KW-0010">Activator</keyword>
<dbReference type="SMART" id="SM00353">
    <property type="entry name" value="HLH"/>
    <property type="match status" value="2"/>
</dbReference>
<dbReference type="InterPro" id="IPR025610">
    <property type="entry name" value="MYC/MYB_N"/>
</dbReference>
<dbReference type="SUPFAM" id="SSF47459">
    <property type="entry name" value="HLH, helix-loop-helix DNA-binding domain"/>
    <property type="match status" value="2"/>
</dbReference>
<keyword evidence="8" id="KW-1185">Reference proteome</keyword>
<dbReference type="AlphaFoldDB" id="A0A0D3FYT8"/>
<feature type="domain" description="BHLH" evidence="6">
    <location>
        <begin position="337"/>
        <end position="386"/>
    </location>
</feature>
<dbReference type="InterPro" id="IPR011598">
    <property type="entry name" value="bHLH_dom"/>
</dbReference>
<evidence type="ECO:0000256" key="2">
    <source>
        <dbReference type="ARBA" id="ARBA00023015"/>
    </source>
</evidence>
<evidence type="ECO:0000256" key="1">
    <source>
        <dbReference type="ARBA" id="ARBA00005510"/>
    </source>
</evidence>
<organism evidence="7">
    <name type="scientific">Oryza barthii</name>
    <dbReference type="NCBI Taxonomy" id="65489"/>
    <lineage>
        <taxon>Eukaryota</taxon>
        <taxon>Viridiplantae</taxon>
        <taxon>Streptophyta</taxon>
        <taxon>Embryophyta</taxon>
        <taxon>Tracheophyta</taxon>
        <taxon>Spermatophyta</taxon>
        <taxon>Magnoliopsida</taxon>
        <taxon>Liliopsida</taxon>
        <taxon>Poales</taxon>
        <taxon>Poaceae</taxon>
        <taxon>BOP clade</taxon>
        <taxon>Oryzoideae</taxon>
        <taxon>Oryzeae</taxon>
        <taxon>Oryzinae</taxon>
        <taxon>Oryza</taxon>
    </lineage>
</organism>
<dbReference type="Gene3D" id="4.10.280.10">
    <property type="entry name" value="Helix-loop-helix DNA-binding domain"/>
    <property type="match status" value="2"/>
</dbReference>
<evidence type="ECO:0000313" key="7">
    <source>
        <dbReference type="EnsemblPlants" id="OBART04G21350.1"/>
    </source>
</evidence>
<protein>
    <recommendedName>
        <fullName evidence="6">BHLH domain-containing protein</fullName>
    </recommendedName>
</protein>
<dbReference type="Gramene" id="OBART04G21350.1">
    <property type="protein sequence ID" value="OBART04G21350.1"/>
    <property type="gene ID" value="OBART04G21350"/>
</dbReference>
<dbReference type="PANTHER" id="PTHR46266:SF3">
    <property type="entry name" value="TRANSCRIPTION FACTOR EGL1"/>
    <property type="match status" value="1"/>
</dbReference>
<evidence type="ECO:0000313" key="8">
    <source>
        <dbReference type="Proteomes" id="UP000026960"/>
    </source>
</evidence>
<feature type="compositionally biased region" description="Basic and acidic residues" evidence="5">
    <location>
        <begin position="394"/>
        <end position="405"/>
    </location>
</feature>
<feature type="domain" description="BHLH" evidence="6">
    <location>
        <begin position="617"/>
        <end position="666"/>
    </location>
</feature>
<feature type="compositionally biased region" description="Basic and acidic residues" evidence="5">
    <location>
        <begin position="673"/>
        <end position="685"/>
    </location>
</feature>
<dbReference type="Pfam" id="PF00010">
    <property type="entry name" value="HLH"/>
    <property type="match status" value="2"/>
</dbReference>
<dbReference type="PROSITE" id="PS50888">
    <property type="entry name" value="BHLH"/>
    <property type="match status" value="2"/>
</dbReference>
<keyword evidence="2" id="KW-0805">Transcription regulation</keyword>
<dbReference type="PANTHER" id="PTHR46266">
    <property type="entry name" value="TRANSCRIPTION FACTOR TT8"/>
    <property type="match status" value="1"/>
</dbReference>
<reference evidence="7" key="2">
    <citation type="submission" date="2015-03" db="UniProtKB">
        <authorList>
            <consortium name="EnsemblPlants"/>
        </authorList>
    </citation>
    <scope>IDENTIFICATION</scope>
</reference>
<dbReference type="Pfam" id="PF14215">
    <property type="entry name" value="bHLH-MYC_N"/>
    <property type="match status" value="1"/>
</dbReference>
<dbReference type="Proteomes" id="UP000026960">
    <property type="component" value="Chromosome 4"/>
</dbReference>
<proteinExistence type="inferred from homology"/>
<reference evidence="7" key="1">
    <citation type="journal article" date="2009" name="Rice">
        <title>De Novo Next Generation Sequencing of Plant Genomes.</title>
        <authorList>
            <person name="Rounsley S."/>
            <person name="Marri P.R."/>
            <person name="Yu Y."/>
            <person name="He R."/>
            <person name="Sisneros N."/>
            <person name="Goicoechea J.L."/>
            <person name="Lee S.J."/>
            <person name="Angelova A."/>
            <person name="Kudrna D."/>
            <person name="Luo M."/>
            <person name="Affourtit J."/>
            <person name="Desany B."/>
            <person name="Knight J."/>
            <person name="Niazi F."/>
            <person name="Egholm M."/>
            <person name="Wing R.A."/>
        </authorList>
    </citation>
    <scope>NUCLEOTIDE SEQUENCE [LARGE SCALE GENOMIC DNA]</scope>
    <source>
        <strain evidence="7">cv. IRGC 105608</strain>
    </source>
</reference>
<evidence type="ECO:0000259" key="6">
    <source>
        <dbReference type="PROSITE" id="PS50888"/>
    </source>
</evidence>
<dbReference type="PaxDb" id="65489-OBART04G21350.1"/>
<comment type="similarity">
    <text evidence="1">Belongs to the bHLH protein family.</text>
</comment>
<dbReference type="EnsemblPlants" id="OBART04G21350.1">
    <property type="protein sequence ID" value="OBART04G21350.1"/>
    <property type="gene ID" value="OBART04G21350"/>
</dbReference>
<dbReference type="eggNOG" id="ENOG502QT7W">
    <property type="taxonomic scope" value="Eukaryota"/>
</dbReference>